<reference evidence="13" key="1">
    <citation type="submission" date="2005-10" db="EMBL/GenBank/DDBJ databases">
        <title>Complete sequence of Pelobacter carbinolicus DSM 2380.</title>
        <authorList>
            <person name="Copeland A."/>
            <person name="Lucas S."/>
            <person name="Lapidus A."/>
            <person name="Barry K."/>
            <person name="Detter J.C."/>
            <person name="Glavina T."/>
            <person name="Hammon N."/>
            <person name="Israni S."/>
            <person name="Pitluck S."/>
            <person name="Chertkov O."/>
            <person name="Schmutz J."/>
            <person name="Larimer F."/>
            <person name="Land M."/>
            <person name="Kyrpides N."/>
            <person name="Ivanova N."/>
            <person name="Richardson P."/>
        </authorList>
    </citation>
    <scope>NUCLEOTIDE SEQUENCE [LARGE SCALE GENOMIC DNA]</scope>
    <source>
        <strain evidence="13">DSM 2380 / NBRC 103641 / GraBd1</strain>
    </source>
</reference>
<dbReference type="InterPro" id="IPR009016">
    <property type="entry name" value="Fe_hydrogenase"/>
</dbReference>
<evidence type="ECO:0000256" key="5">
    <source>
        <dbReference type="ARBA" id="ARBA00023004"/>
    </source>
</evidence>
<evidence type="ECO:0000256" key="1">
    <source>
        <dbReference type="ARBA" id="ARBA00022485"/>
    </source>
</evidence>
<dbReference type="Gene3D" id="3.40.50.1780">
    <property type="match status" value="1"/>
</dbReference>
<accession>Q3A256</accession>
<evidence type="ECO:0000259" key="9">
    <source>
        <dbReference type="PROSITE" id="PS50045"/>
    </source>
</evidence>
<keyword evidence="1" id="KW-0004">4Fe-4S</keyword>
<dbReference type="InterPro" id="IPR004108">
    <property type="entry name" value="Fe_hydrogenase_lsu_C"/>
</dbReference>
<dbReference type="Pfam" id="PF00158">
    <property type="entry name" value="Sigma54_activat"/>
    <property type="match status" value="1"/>
</dbReference>
<dbReference type="Gene3D" id="1.10.10.60">
    <property type="entry name" value="Homeodomain-like"/>
    <property type="match status" value="1"/>
</dbReference>
<keyword evidence="4" id="KW-0067">ATP-binding</keyword>
<proteinExistence type="predicted"/>
<dbReference type="PROSITE" id="PS51379">
    <property type="entry name" value="4FE4S_FER_2"/>
    <property type="match status" value="2"/>
</dbReference>
<dbReference type="PROSITE" id="PS51656">
    <property type="entry name" value="4FE4S"/>
    <property type="match status" value="1"/>
</dbReference>
<evidence type="ECO:0000313" key="13">
    <source>
        <dbReference type="Proteomes" id="UP000002534"/>
    </source>
</evidence>
<dbReference type="Gene3D" id="1.10.8.60">
    <property type="match status" value="1"/>
</dbReference>
<dbReference type="AlphaFoldDB" id="Q3A256"/>
<dbReference type="PROSITE" id="PS50045">
    <property type="entry name" value="SIGMA54_INTERACT_4"/>
    <property type="match status" value="1"/>
</dbReference>
<dbReference type="InterPro" id="IPR003593">
    <property type="entry name" value="AAA+_ATPase"/>
</dbReference>
<dbReference type="CDD" id="cd00009">
    <property type="entry name" value="AAA"/>
    <property type="match status" value="1"/>
</dbReference>
<dbReference type="EMBL" id="CP000142">
    <property type="protein sequence ID" value="ABA89551.1"/>
    <property type="molecule type" value="Genomic_DNA"/>
</dbReference>
<dbReference type="SUPFAM" id="SSF54862">
    <property type="entry name" value="4Fe-4S ferredoxins"/>
    <property type="match status" value="1"/>
</dbReference>
<organism evidence="12 13">
    <name type="scientific">Syntrophotalea carbinolica (strain DSM 2380 / NBRC 103641 / GraBd1)</name>
    <name type="common">Pelobacter carbinolicus</name>
    <dbReference type="NCBI Taxonomy" id="338963"/>
    <lineage>
        <taxon>Bacteria</taxon>
        <taxon>Pseudomonadati</taxon>
        <taxon>Thermodesulfobacteriota</taxon>
        <taxon>Desulfuromonadia</taxon>
        <taxon>Desulfuromonadales</taxon>
        <taxon>Syntrophotaleaceae</taxon>
        <taxon>Syntrophotalea</taxon>
    </lineage>
</organism>
<keyword evidence="13" id="KW-1185">Reference proteome</keyword>
<evidence type="ECO:0000256" key="4">
    <source>
        <dbReference type="ARBA" id="ARBA00022840"/>
    </source>
</evidence>
<evidence type="ECO:0000256" key="2">
    <source>
        <dbReference type="ARBA" id="ARBA00022723"/>
    </source>
</evidence>
<dbReference type="Gene3D" id="1.10.15.40">
    <property type="entry name" value="Electron transport complex subunit B, putative Fe-S cluster"/>
    <property type="match status" value="1"/>
</dbReference>
<dbReference type="Proteomes" id="UP000002534">
    <property type="component" value="Chromosome"/>
</dbReference>
<dbReference type="GO" id="GO:0051539">
    <property type="term" value="F:4 iron, 4 sulfur cluster binding"/>
    <property type="evidence" value="ECO:0007669"/>
    <property type="project" value="UniProtKB-KW"/>
</dbReference>
<evidence type="ECO:0000256" key="7">
    <source>
        <dbReference type="ARBA" id="ARBA00023015"/>
    </source>
</evidence>
<dbReference type="Pfam" id="PF02954">
    <property type="entry name" value="HTH_8"/>
    <property type="match status" value="1"/>
</dbReference>
<dbReference type="Pfam" id="PF02906">
    <property type="entry name" value="Fe_hyd_lg_C"/>
    <property type="match status" value="1"/>
</dbReference>
<protein>
    <submittedName>
        <fullName evidence="12">Iron-sulfur cluster-binding sigma-54-dependent transcriptional regulator, FehydlgC and FeS domain-containing</fullName>
    </submittedName>
</protein>
<dbReference type="PROSITE" id="PS00198">
    <property type="entry name" value="4FE4S_FER_1"/>
    <property type="match status" value="1"/>
</dbReference>
<dbReference type="InterPro" id="IPR002197">
    <property type="entry name" value="HTH_Fis"/>
</dbReference>
<keyword evidence="3" id="KW-0547">Nucleotide-binding</keyword>
<dbReference type="HOGENOM" id="CLU_000445_71_1_7"/>
<evidence type="ECO:0000256" key="6">
    <source>
        <dbReference type="ARBA" id="ARBA00023014"/>
    </source>
</evidence>
<dbReference type="KEGG" id="pca:Pcar_2312"/>
<reference evidence="12 13" key="2">
    <citation type="journal article" date="2012" name="BMC Genomics">
        <title>The genome of Pelobacter carbinolicus reveals surprising metabolic capabilities and physiological features.</title>
        <authorList>
            <person name="Aklujkar M."/>
            <person name="Haveman S.A."/>
            <person name="Didonato R.Jr."/>
            <person name="Chertkov O."/>
            <person name="Han C.S."/>
            <person name="Land M.L."/>
            <person name="Brown P."/>
            <person name="Lovley D.R."/>
        </authorList>
    </citation>
    <scope>NUCLEOTIDE SEQUENCE [LARGE SCALE GENOMIC DNA]</scope>
    <source>
        <strain evidence="13">DSM 2380 / NBRC 103641 / GraBd1</strain>
    </source>
</reference>
<evidence type="ECO:0000256" key="8">
    <source>
        <dbReference type="ARBA" id="ARBA00023163"/>
    </source>
</evidence>
<dbReference type="OrthoDB" id="9814761at2"/>
<dbReference type="Pfam" id="PF25601">
    <property type="entry name" value="AAA_lid_14"/>
    <property type="match status" value="1"/>
</dbReference>
<evidence type="ECO:0000259" key="10">
    <source>
        <dbReference type="PROSITE" id="PS51379"/>
    </source>
</evidence>
<evidence type="ECO:0000259" key="11">
    <source>
        <dbReference type="PROSITE" id="PS51656"/>
    </source>
</evidence>
<keyword evidence="6" id="KW-0411">Iron-sulfur</keyword>
<dbReference type="InterPro" id="IPR058031">
    <property type="entry name" value="AAA_lid_NorR"/>
</dbReference>
<keyword evidence="7" id="KW-0805">Transcription regulation</keyword>
<dbReference type="GO" id="GO:0043565">
    <property type="term" value="F:sequence-specific DNA binding"/>
    <property type="evidence" value="ECO:0007669"/>
    <property type="project" value="InterPro"/>
</dbReference>
<keyword evidence="2" id="KW-0479">Metal-binding</keyword>
<dbReference type="Gene3D" id="3.30.70.20">
    <property type="match status" value="1"/>
</dbReference>
<dbReference type="InterPro" id="IPR017900">
    <property type="entry name" value="4Fe4S_Fe_S_CS"/>
</dbReference>
<dbReference type="InterPro" id="IPR027417">
    <property type="entry name" value="P-loop_NTPase"/>
</dbReference>
<name>Q3A256_SYNC1</name>
<dbReference type="InterPro" id="IPR017896">
    <property type="entry name" value="4Fe4S_Fe-S-bd"/>
</dbReference>
<dbReference type="RefSeq" id="WP_011342071.1">
    <property type="nucleotide sequence ID" value="NC_007498.2"/>
</dbReference>
<dbReference type="GO" id="GO:0046872">
    <property type="term" value="F:metal ion binding"/>
    <property type="evidence" value="ECO:0007669"/>
    <property type="project" value="UniProtKB-KW"/>
</dbReference>
<evidence type="ECO:0000256" key="3">
    <source>
        <dbReference type="ARBA" id="ARBA00022741"/>
    </source>
</evidence>
<dbReference type="Pfam" id="PF13237">
    <property type="entry name" value="Fer4_10"/>
    <property type="match status" value="1"/>
</dbReference>
<dbReference type="Gene3D" id="3.40.950.10">
    <property type="entry name" value="Fe-only Hydrogenase (Larger Subunit), Chain L, domain 3"/>
    <property type="match status" value="1"/>
</dbReference>
<dbReference type="eggNOG" id="COG3829">
    <property type="taxonomic scope" value="Bacteria"/>
</dbReference>
<dbReference type="Pfam" id="PF04060">
    <property type="entry name" value="FeS"/>
    <property type="match status" value="1"/>
</dbReference>
<dbReference type="GO" id="GO:0005524">
    <property type="term" value="F:ATP binding"/>
    <property type="evidence" value="ECO:0007669"/>
    <property type="project" value="UniProtKB-KW"/>
</dbReference>
<dbReference type="InterPro" id="IPR002078">
    <property type="entry name" value="Sigma_54_int"/>
</dbReference>
<dbReference type="eggNOG" id="COG4624">
    <property type="taxonomic scope" value="Bacteria"/>
</dbReference>
<feature type="domain" description="4Fe-4S ferredoxin-type" evidence="10">
    <location>
        <begin position="35"/>
        <end position="60"/>
    </location>
</feature>
<dbReference type="SMART" id="SM00382">
    <property type="entry name" value="AAA"/>
    <property type="match status" value="1"/>
</dbReference>
<dbReference type="STRING" id="338963.Pcar_2312"/>
<feature type="domain" description="4Fe-4S ferredoxin-type" evidence="10">
    <location>
        <begin position="2"/>
        <end position="31"/>
    </location>
</feature>
<sequence>MGHIQTDTQRCRRCYACVRHCPVKAIRVTRQGTDLSPGRCIGCGRCLQICTQQARHAVKDLERCRRLLKRREPMAALLAPSFPAYLGDMRPGQMIAGLRQLGFGMVIEGAWGVELLAGRLKIEPSTRPQTPTILSHCPAVIALVERHFPQLLRNMAPQVSPLPAAARALRAAHAGPLRVVTISSCFAAKLEAVDDQFQDTVDAALTFSELSELFEESGITPTLLSDAPFDGTGAADKRLFPVTGGALATLLPDFSGDTGVVLSAEGPHNALDILRDLAAGRIRPSVVDLRLCRGGCTGPCDSASRLSPFARSNLVQEFARQPQKHLSDGAYLGTASGLSLERTFSNRQPLQEHPSGENIRRVLHSTDKFAQRDELNCGACGYDTCREHATAVCRNLALEDMCLPYFVKRLEAEKLRLERALQLARHVPDDTLIGSDAPMRQILELAQELAPGDKPILLRGEAGTGKETLARIIHRRSHRSEQPLATVNCTALGNRQLKEELFGGRPDAKKPQGLLELAAGSSLLLDEIGDASLEVQQALLDWLNREKAPWADVRLIVTSHRDLEQGIREGWFNSELFFRLSLCTLTLPPLRNRLDALPELARQQLQRASRRYNKKMVSIDPLAQETLNRYHWPGNLRELASVIERAVALSEEDVLHQEHLNLSLTPAATEPPSSSTETTSGFRARRGHQMEMIERDLLERYLREACGNVSAAARRANLPRRSFYRLMERYGIKRRQFVNRRRSEPKP</sequence>
<keyword evidence="8" id="KW-0804">Transcription</keyword>
<feature type="domain" description="Sigma-54 factor interaction" evidence="9">
    <location>
        <begin position="432"/>
        <end position="648"/>
    </location>
</feature>
<dbReference type="SUPFAM" id="SSF46689">
    <property type="entry name" value="Homeodomain-like"/>
    <property type="match status" value="1"/>
</dbReference>
<dbReference type="PANTHER" id="PTHR32071:SF113">
    <property type="entry name" value="ALGINATE BIOSYNTHESIS TRANSCRIPTIONAL REGULATORY PROTEIN ALGB"/>
    <property type="match status" value="1"/>
</dbReference>
<gene>
    <name evidence="12" type="ordered locus">Pcar_2312</name>
</gene>
<dbReference type="SUPFAM" id="SSF52540">
    <property type="entry name" value="P-loop containing nucleoside triphosphate hydrolases"/>
    <property type="match status" value="1"/>
</dbReference>
<evidence type="ECO:0000313" key="12">
    <source>
        <dbReference type="EMBL" id="ABA89551.1"/>
    </source>
</evidence>
<feature type="domain" description="4Fe-4S" evidence="11">
    <location>
        <begin position="358"/>
        <end position="419"/>
    </location>
</feature>
<dbReference type="PANTHER" id="PTHR32071">
    <property type="entry name" value="TRANSCRIPTIONAL REGULATORY PROTEIN"/>
    <property type="match status" value="1"/>
</dbReference>
<dbReference type="Gene3D" id="3.40.50.300">
    <property type="entry name" value="P-loop containing nucleotide triphosphate hydrolases"/>
    <property type="match status" value="1"/>
</dbReference>
<dbReference type="SUPFAM" id="SSF53920">
    <property type="entry name" value="Fe-only hydrogenase"/>
    <property type="match status" value="1"/>
</dbReference>
<dbReference type="InterPro" id="IPR007202">
    <property type="entry name" value="4Fe-4S_dom"/>
</dbReference>
<dbReference type="GO" id="GO:0006355">
    <property type="term" value="P:regulation of DNA-templated transcription"/>
    <property type="evidence" value="ECO:0007669"/>
    <property type="project" value="InterPro"/>
</dbReference>
<keyword evidence="5" id="KW-0408">Iron</keyword>
<dbReference type="InterPro" id="IPR009057">
    <property type="entry name" value="Homeodomain-like_sf"/>
</dbReference>